<organism evidence="1 2">
    <name type="scientific">Pseudomonas fluorescens</name>
    <dbReference type="NCBI Taxonomy" id="294"/>
    <lineage>
        <taxon>Bacteria</taxon>
        <taxon>Pseudomonadati</taxon>
        <taxon>Pseudomonadota</taxon>
        <taxon>Gammaproteobacteria</taxon>
        <taxon>Pseudomonadales</taxon>
        <taxon>Pseudomonadaceae</taxon>
        <taxon>Pseudomonas</taxon>
    </lineage>
</organism>
<evidence type="ECO:0000313" key="2">
    <source>
        <dbReference type="Proteomes" id="UP000399692"/>
    </source>
</evidence>
<sequence length="95" mass="10287">MATLIKDKSRAIAKAGLTNLVERSSVLKKAPAGFFYSKPSSRASNYFIRAEDLLSETLHACYLAFACLPLIEKATDEGASRPDTLYLDTITASVA</sequence>
<dbReference type="EMBL" id="CABVHF010000005">
    <property type="protein sequence ID" value="VVM77425.1"/>
    <property type="molecule type" value="Genomic_DNA"/>
</dbReference>
<dbReference type="Proteomes" id="UP000399692">
    <property type="component" value="Unassembled WGS sequence"/>
</dbReference>
<accession>A0A5E6SJA4</accession>
<protein>
    <submittedName>
        <fullName evidence="1">Uncharacterized protein</fullName>
    </submittedName>
</protein>
<reference evidence="1 2" key="1">
    <citation type="submission" date="2019-09" db="EMBL/GenBank/DDBJ databases">
        <authorList>
            <person name="Chandra G."/>
            <person name="Truman W A."/>
        </authorList>
    </citation>
    <scope>NUCLEOTIDE SEQUENCE [LARGE SCALE GENOMIC DNA]</scope>
    <source>
        <strain evidence="1">PS631</strain>
    </source>
</reference>
<dbReference type="AlphaFoldDB" id="A0A5E6SJA4"/>
<gene>
    <name evidence="1" type="ORF">PS631_02143</name>
</gene>
<evidence type="ECO:0000313" key="1">
    <source>
        <dbReference type="EMBL" id="VVM77425.1"/>
    </source>
</evidence>
<proteinExistence type="predicted"/>
<dbReference type="RefSeq" id="WP_224786418.1">
    <property type="nucleotide sequence ID" value="NZ_CABVHF010000005.1"/>
</dbReference>
<name>A0A5E6SJA4_PSEFL</name>